<protein>
    <submittedName>
        <fullName evidence="2">Uncharacterized protein</fullName>
    </submittedName>
</protein>
<name>A0A0E9TH71_ANGAN</name>
<dbReference type="EMBL" id="GBXM01071155">
    <property type="protein sequence ID" value="JAH37422.1"/>
    <property type="molecule type" value="Transcribed_RNA"/>
</dbReference>
<reference evidence="2" key="2">
    <citation type="journal article" date="2015" name="Fish Shellfish Immunol.">
        <title>Early steps in the European eel (Anguilla anguilla)-Vibrio vulnificus interaction in the gills: Role of the RtxA13 toxin.</title>
        <authorList>
            <person name="Callol A."/>
            <person name="Pajuelo D."/>
            <person name="Ebbesson L."/>
            <person name="Teles M."/>
            <person name="MacKenzie S."/>
            <person name="Amaro C."/>
        </authorList>
    </citation>
    <scope>NUCLEOTIDE SEQUENCE</scope>
</reference>
<organism evidence="2">
    <name type="scientific">Anguilla anguilla</name>
    <name type="common">European freshwater eel</name>
    <name type="synonym">Muraena anguilla</name>
    <dbReference type="NCBI Taxonomy" id="7936"/>
    <lineage>
        <taxon>Eukaryota</taxon>
        <taxon>Metazoa</taxon>
        <taxon>Chordata</taxon>
        <taxon>Craniata</taxon>
        <taxon>Vertebrata</taxon>
        <taxon>Euteleostomi</taxon>
        <taxon>Actinopterygii</taxon>
        <taxon>Neopterygii</taxon>
        <taxon>Teleostei</taxon>
        <taxon>Anguilliformes</taxon>
        <taxon>Anguillidae</taxon>
        <taxon>Anguilla</taxon>
    </lineage>
</organism>
<accession>A0A0E9TH71</accession>
<dbReference type="EMBL" id="GBXM01101668">
    <property type="protein sequence ID" value="JAH06909.1"/>
    <property type="molecule type" value="Transcribed_RNA"/>
</dbReference>
<sequence length="38" mass="4001">MNMNLGNIANIGTSPQSQTHQGTTVTACQGTLQGIRAW</sequence>
<dbReference type="AlphaFoldDB" id="A0A0E9TH71"/>
<reference evidence="2" key="1">
    <citation type="submission" date="2014-11" db="EMBL/GenBank/DDBJ databases">
        <authorList>
            <person name="Amaro Gonzalez C."/>
        </authorList>
    </citation>
    <scope>NUCLEOTIDE SEQUENCE</scope>
</reference>
<feature type="region of interest" description="Disordered" evidence="1">
    <location>
        <begin position="1"/>
        <end position="23"/>
    </location>
</feature>
<proteinExistence type="predicted"/>
<dbReference type="EMBL" id="GBXM01056342">
    <property type="protein sequence ID" value="JAH52235.1"/>
    <property type="molecule type" value="Transcribed_RNA"/>
</dbReference>
<evidence type="ECO:0000313" key="2">
    <source>
        <dbReference type="EMBL" id="JAH52235.1"/>
    </source>
</evidence>
<evidence type="ECO:0000256" key="1">
    <source>
        <dbReference type="SAM" id="MobiDB-lite"/>
    </source>
</evidence>